<dbReference type="Gene3D" id="3.60.21.10">
    <property type="match status" value="1"/>
</dbReference>
<dbReference type="InterPro" id="IPR029052">
    <property type="entry name" value="Metallo-depent_PP-like"/>
</dbReference>
<feature type="binding site" evidence="2">
    <location>
        <position position="52"/>
    </location>
    <ligand>
        <name>Fe cation</name>
        <dbReference type="ChEBI" id="CHEBI:24875"/>
        <label>1</label>
    </ligand>
</feature>
<dbReference type="PIRSF" id="PIRSF004789">
    <property type="entry name" value="DR1281"/>
    <property type="match status" value="1"/>
</dbReference>
<feature type="binding site" evidence="2">
    <location>
        <position position="195"/>
    </location>
    <ligand>
        <name>Fe cation</name>
        <dbReference type="ChEBI" id="CHEBI:24875"/>
        <label>2</label>
    </ligand>
</feature>
<dbReference type="PANTHER" id="PTHR36303:SF1">
    <property type="entry name" value="2',3'-CYCLIC-NUCLEOTIDE 2'-PHOSPHODIESTERASE"/>
    <property type="match status" value="1"/>
</dbReference>
<dbReference type="InterPro" id="IPR005235">
    <property type="entry name" value="YmdB-like"/>
</dbReference>
<sequence length="283" mass="31552">MFNKLMAKSDNNKIKILFLGDIFGERGVQIVVENLPKIIKQTKPDLVICQAENVSGRKGLTPADYQKLKNAGVNVFTLGNHVWGKEEILQIINNDDIARPGNIESGYAGKGSVVFTTKHGKTVRIVSLMGITFNKLLPPWRQEVANNFFDYMDYVLEREEKTDFVFVDFHAETTSEKAVLALYLDGKVDAIVGTHTHVQTNDARILPKGTAFCTDAGMCGTINSAIGANFEEVYLKMRYGAKALFKASEEKECQICGVLCELNSLNKENNKISLIKQFFTLKT</sequence>
<protein>
    <submittedName>
        <fullName evidence="3">Putative metallophosphoesterase</fullName>
    </submittedName>
</protein>
<feature type="binding site" evidence="2">
    <location>
        <position position="21"/>
    </location>
    <ligand>
        <name>Fe cation</name>
        <dbReference type="ChEBI" id="CHEBI:24875"/>
        <label>1</label>
    </ligand>
</feature>
<dbReference type="AlphaFoldDB" id="A0A449B9X9"/>
<proteinExistence type="predicted"/>
<keyword evidence="2" id="KW-0479">Metal-binding</keyword>
<evidence type="ECO:0000256" key="1">
    <source>
        <dbReference type="PIRSR" id="PIRSR004789-50"/>
    </source>
</evidence>
<feature type="binding site" evidence="2">
    <location>
        <position position="80"/>
    </location>
    <ligand>
        <name>Fe cation</name>
        <dbReference type="ChEBI" id="CHEBI:24875"/>
        <label>2</label>
    </ligand>
</feature>
<feature type="active site" description="Proton donor" evidence="1">
    <location>
        <position position="81"/>
    </location>
</feature>
<evidence type="ECO:0000313" key="3">
    <source>
        <dbReference type="EMBL" id="VEU78002.1"/>
    </source>
</evidence>
<feature type="binding site" evidence="2">
    <location>
        <position position="170"/>
    </location>
    <ligand>
        <name>Fe cation</name>
        <dbReference type="ChEBI" id="CHEBI:24875"/>
        <label>2</label>
    </ligand>
</feature>
<dbReference type="Pfam" id="PF13277">
    <property type="entry name" value="YmdB"/>
    <property type="match status" value="1"/>
</dbReference>
<dbReference type="KEGG" id="mcob:NCTC10184_00217"/>
<dbReference type="EMBL" id="LR215043">
    <property type="protein sequence ID" value="VEU78002.1"/>
    <property type="molecule type" value="Genomic_DNA"/>
</dbReference>
<feature type="binding site" evidence="2">
    <location>
        <position position="52"/>
    </location>
    <ligand>
        <name>Fe cation</name>
        <dbReference type="ChEBI" id="CHEBI:24875"/>
        <label>2</label>
    </ligand>
</feature>
<organism evidence="3 4">
    <name type="scientific">Mycoplasmopsis columbinasalis</name>
    <dbReference type="NCBI Taxonomy" id="114880"/>
    <lineage>
        <taxon>Bacteria</taxon>
        <taxon>Bacillati</taxon>
        <taxon>Mycoplasmatota</taxon>
        <taxon>Mycoplasmoidales</taxon>
        <taxon>Metamycoplasmataceae</taxon>
        <taxon>Mycoplasmopsis</taxon>
    </lineage>
</organism>
<dbReference type="Proteomes" id="UP000290876">
    <property type="component" value="Chromosome"/>
</dbReference>
<dbReference type="GO" id="GO:0004113">
    <property type="term" value="F:2',3'-cyclic-nucleotide 3'-phosphodiesterase activity"/>
    <property type="evidence" value="ECO:0007669"/>
    <property type="project" value="TreeGrafter"/>
</dbReference>
<accession>A0A449B9X9</accession>
<evidence type="ECO:0000256" key="2">
    <source>
        <dbReference type="PIRSR" id="PIRSR004789-51"/>
    </source>
</evidence>
<gene>
    <name evidence="3" type="ORF">NCTC10184_00217</name>
</gene>
<dbReference type="SUPFAM" id="SSF56300">
    <property type="entry name" value="Metallo-dependent phosphatases"/>
    <property type="match status" value="1"/>
</dbReference>
<feature type="binding site" evidence="2">
    <location>
        <position position="53"/>
    </location>
    <ligand>
        <name>Fe cation</name>
        <dbReference type="ChEBI" id="CHEBI:24875"/>
        <label>1</label>
    </ligand>
</feature>
<evidence type="ECO:0000313" key="4">
    <source>
        <dbReference type="Proteomes" id="UP000290876"/>
    </source>
</evidence>
<keyword evidence="4" id="KW-1185">Reference proteome</keyword>
<name>A0A449B9X9_9BACT</name>
<dbReference type="GO" id="GO:0046872">
    <property type="term" value="F:metal ion binding"/>
    <property type="evidence" value="ECO:0007669"/>
    <property type="project" value="UniProtKB-KW"/>
</dbReference>
<feature type="binding site" evidence="2">
    <location>
        <position position="197"/>
    </location>
    <ligand>
        <name>Fe cation</name>
        <dbReference type="ChEBI" id="CHEBI:24875"/>
        <label>1</label>
    </ligand>
</feature>
<reference evidence="3 4" key="1">
    <citation type="submission" date="2019-01" db="EMBL/GenBank/DDBJ databases">
        <authorList>
            <consortium name="Pathogen Informatics"/>
        </authorList>
    </citation>
    <scope>NUCLEOTIDE SEQUENCE [LARGE SCALE GENOMIC DNA]</scope>
    <source>
        <strain evidence="3 4">NCTC10184</strain>
    </source>
</reference>
<dbReference type="PANTHER" id="PTHR36303">
    <property type="entry name" value="2',3'-CYCLIC-NUCLEOTIDE 2'-PHOSPHODIESTERASE"/>
    <property type="match status" value="1"/>
</dbReference>